<dbReference type="PRINTS" id="PR00261">
    <property type="entry name" value="LDLRECEPTOR"/>
</dbReference>
<organism evidence="11 12">
    <name type="scientific">Chionoecetes opilio</name>
    <name type="common">Atlantic snow crab</name>
    <name type="synonym">Cancer opilio</name>
    <dbReference type="NCBI Taxonomy" id="41210"/>
    <lineage>
        <taxon>Eukaryota</taxon>
        <taxon>Metazoa</taxon>
        <taxon>Ecdysozoa</taxon>
        <taxon>Arthropoda</taxon>
        <taxon>Crustacea</taxon>
        <taxon>Multicrustacea</taxon>
        <taxon>Malacostraca</taxon>
        <taxon>Eumalacostraca</taxon>
        <taxon>Eucarida</taxon>
        <taxon>Decapoda</taxon>
        <taxon>Pleocyemata</taxon>
        <taxon>Brachyura</taxon>
        <taxon>Eubrachyura</taxon>
        <taxon>Majoidea</taxon>
        <taxon>Majidae</taxon>
        <taxon>Chionoecetes</taxon>
    </lineage>
</organism>
<dbReference type="Gene3D" id="4.10.400.10">
    <property type="entry name" value="Low-density Lipoprotein Receptor"/>
    <property type="match status" value="1"/>
</dbReference>
<dbReference type="PROSITE" id="PS50068">
    <property type="entry name" value="LDLRA_2"/>
    <property type="match status" value="1"/>
</dbReference>
<name>A0A8J5CN62_CHIOP</name>
<sequence>MLCMGSQERIRYEKVCDGRKNCPEGEDEEDCQERECPAGRPHRCSDASCVAATAPCDGTEDCPDGSDEYDCPPEEYDEYSDYEEYYYEADTERPPSTTTTTTTTTTESKPKQSIDVDMKKEEETQVEPEPNSEEEIFIEGLPRDTETVVEEPNDAVQEAEDMEAVETMLEPVEEPAASSEQGAGGGACVSPTCLLTLVPLFVFTCRNVWMR</sequence>
<proteinExistence type="predicted"/>
<dbReference type="GO" id="GO:0043235">
    <property type="term" value="C:receptor complex"/>
    <property type="evidence" value="ECO:0007669"/>
    <property type="project" value="TreeGrafter"/>
</dbReference>
<evidence type="ECO:0000313" key="11">
    <source>
        <dbReference type="EMBL" id="KAG0726648.1"/>
    </source>
</evidence>
<dbReference type="CDD" id="cd00112">
    <property type="entry name" value="LDLa"/>
    <property type="match status" value="1"/>
</dbReference>
<dbReference type="EMBL" id="JACEEZ010004108">
    <property type="protein sequence ID" value="KAG0726648.1"/>
    <property type="molecule type" value="Genomic_DNA"/>
</dbReference>
<keyword evidence="11" id="KW-0378">Hydrolase</keyword>
<comment type="caution">
    <text evidence="9">Lacks conserved residue(s) required for the propagation of feature annotation.</text>
</comment>
<evidence type="ECO:0000256" key="9">
    <source>
        <dbReference type="PROSITE-ProRule" id="PRU00124"/>
    </source>
</evidence>
<feature type="disulfide bond" evidence="9">
    <location>
        <begin position="56"/>
        <end position="71"/>
    </location>
</feature>
<dbReference type="InterPro" id="IPR051221">
    <property type="entry name" value="LDLR-related"/>
</dbReference>
<evidence type="ECO:0000256" key="5">
    <source>
        <dbReference type="ARBA" id="ARBA00023136"/>
    </source>
</evidence>
<evidence type="ECO:0000256" key="1">
    <source>
        <dbReference type="ARBA" id="ARBA00004167"/>
    </source>
</evidence>
<accession>A0A8J5CN62</accession>
<reference evidence="11" key="1">
    <citation type="submission" date="2020-07" db="EMBL/GenBank/DDBJ databases">
        <title>The High-quality genome of the commercially important snow crab, Chionoecetes opilio.</title>
        <authorList>
            <person name="Jeong J.-H."/>
            <person name="Ryu S."/>
        </authorList>
    </citation>
    <scope>NUCLEOTIDE SEQUENCE</scope>
    <source>
        <strain evidence="11">MADBK_172401_WGS</strain>
        <tissue evidence="11">Digestive gland</tissue>
    </source>
</reference>
<feature type="compositionally biased region" description="Basic and acidic residues" evidence="10">
    <location>
        <begin position="108"/>
        <end position="123"/>
    </location>
</feature>
<evidence type="ECO:0000256" key="6">
    <source>
        <dbReference type="ARBA" id="ARBA00023157"/>
    </source>
</evidence>
<feature type="compositionally biased region" description="Low complexity" evidence="10">
    <location>
        <begin position="97"/>
        <end position="106"/>
    </location>
</feature>
<dbReference type="InterPro" id="IPR002172">
    <property type="entry name" value="LDrepeatLR_classA_rpt"/>
</dbReference>
<feature type="region of interest" description="Disordered" evidence="10">
    <location>
        <begin position="86"/>
        <end position="148"/>
    </location>
</feature>
<dbReference type="Gene3D" id="2.40.128.620">
    <property type="match status" value="1"/>
</dbReference>
<keyword evidence="7" id="KW-0675">Receptor</keyword>
<dbReference type="SMART" id="SM00192">
    <property type="entry name" value="LDLa"/>
    <property type="match status" value="2"/>
</dbReference>
<dbReference type="Proteomes" id="UP000770661">
    <property type="component" value="Unassembled WGS sequence"/>
</dbReference>
<keyword evidence="11" id="KW-0645">Protease</keyword>
<dbReference type="PANTHER" id="PTHR22722">
    <property type="entry name" value="LOW-DENSITY LIPOPROTEIN RECEPTOR-RELATED PROTEIN 2-RELATED"/>
    <property type="match status" value="1"/>
</dbReference>
<dbReference type="InterPro" id="IPR036055">
    <property type="entry name" value="LDL_receptor-like_sf"/>
</dbReference>
<keyword evidence="6 9" id="KW-1015">Disulfide bond</keyword>
<dbReference type="PROSITE" id="PS01209">
    <property type="entry name" value="LDLRA_1"/>
    <property type="match status" value="1"/>
</dbReference>
<keyword evidence="8" id="KW-0325">Glycoprotein</keyword>
<comment type="subcellular location">
    <subcellularLocation>
        <location evidence="1">Membrane</location>
        <topology evidence="1">Single-pass membrane protein</topology>
    </subcellularLocation>
</comment>
<protein>
    <submittedName>
        <fullName evidence="11">Transmembrane protease serine 7</fullName>
    </submittedName>
</protein>
<dbReference type="GO" id="GO:0005886">
    <property type="term" value="C:plasma membrane"/>
    <property type="evidence" value="ECO:0007669"/>
    <property type="project" value="TreeGrafter"/>
</dbReference>
<feature type="disulfide bond" evidence="9">
    <location>
        <begin position="44"/>
        <end position="62"/>
    </location>
</feature>
<feature type="compositionally biased region" description="Acidic residues" evidence="10">
    <location>
        <begin position="124"/>
        <end position="137"/>
    </location>
</feature>
<comment type="caution">
    <text evidence="11">The sequence shown here is derived from an EMBL/GenBank/DDBJ whole genome shotgun (WGS) entry which is preliminary data.</text>
</comment>
<dbReference type="Pfam" id="PF00057">
    <property type="entry name" value="Ldl_recept_a"/>
    <property type="match status" value="1"/>
</dbReference>
<dbReference type="GO" id="GO:0008233">
    <property type="term" value="F:peptidase activity"/>
    <property type="evidence" value="ECO:0007669"/>
    <property type="project" value="UniProtKB-KW"/>
</dbReference>
<evidence type="ECO:0000256" key="3">
    <source>
        <dbReference type="ARBA" id="ARBA00022737"/>
    </source>
</evidence>
<evidence type="ECO:0000256" key="7">
    <source>
        <dbReference type="ARBA" id="ARBA00023170"/>
    </source>
</evidence>
<keyword evidence="5" id="KW-0472">Membrane</keyword>
<keyword evidence="12" id="KW-1185">Reference proteome</keyword>
<keyword evidence="3" id="KW-0677">Repeat</keyword>
<dbReference type="InterPro" id="IPR023415">
    <property type="entry name" value="LDLR_class-A_CS"/>
</dbReference>
<dbReference type="AlphaFoldDB" id="A0A8J5CN62"/>
<keyword evidence="2 11" id="KW-0812">Transmembrane</keyword>
<feature type="region of interest" description="Disordered" evidence="10">
    <location>
        <begin position="22"/>
        <end position="45"/>
    </location>
</feature>
<dbReference type="SUPFAM" id="SSF57424">
    <property type="entry name" value="LDL receptor-like module"/>
    <property type="match status" value="2"/>
</dbReference>
<evidence type="ECO:0000256" key="8">
    <source>
        <dbReference type="ARBA" id="ARBA00023180"/>
    </source>
</evidence>
<keyword evidence="4" id="KW-1133">Transmembrane helix</keyword>
<dbReference type="GO" id="GO:0006508">
    <property type="term" value="P:proteolysis"/>
    <property type="evidence" value="ECO:0007669"/>
    <property type="project" value="UniProtKB-KW"/>
</dbReference>
<gene>
    <name evidence="11" type="primary">TMPRSS7</name>
    <name evidence="11" type="ORF">GWK47_036106</name>
</gene>
<evidence type="ECO:0000256" key="4">
    <source>
        <dbReference type="ARBA" id="ARBA00022989"/>
    </source>
</evidence>
<evidence type="ECO:0000256" key="2">
    <source>
        <dbReference type="ARBA" id="ARBA00022692"/>
    </source>
</evidence>
<evidence type="ECO:0000313" key="12">
    <source>
        <dbReference type="Proteomes" id="UP000770661"/>
    </source>
</evidence>
<evidence type="ECO:0000256" key="10">
    <source>
        <dbReference type="SAM" id="MobiDB-lite"/>
    </source>
</evidence>